<dbReference type="PANTHER" id="PTHR39087:SF2">
    <property type="entry name" value="UPF0104 MEMBRANE PROTEIN MJ1595"/>
    <property type="match status" value="1"/>
</dbReference>
<feature type="transmembrane region" description="Helical" evidence="6">
    <location>
        <begin position="71"/>
        <end position="91"/>
    </location>
</feature>
<organism evidence="7">
    <name type="scientific">marine sediment metagenome</name>
    <dbReference type="NCBI Taxonomy" id="412755"/>
    <lineage>
        <taxon>unclassified sequences</taxon>
        <taxon>metagenomes</taxon>
        <taxon>ecological metagenomes</taxon>
    </lineage>
</organism>
<dbReference type="EMBL" id="BART01008798">
    <property type="protein sequence ID" value="GAG58266.1"/>
    <property type="molecule type" value="Genomic_DNA"/>
</dbReference>
<keyword evidence="5 6" id="KW-0472">Membrane</keyword>
<comment type="caution">
    <text evidence="7">The sequence shown here is derived from an EMBL/GenBank/DDBJ whole genome shotgun (WGS) entry which is preliminary data.</text>
</comment>
<sequence>MFNFLIKPLFPLKIRDKIDKSVELLYEDLPTFQDIILPFFIGLSVWIIFGLQVYTIAYAFSVNIPIISFIFIYYISVIVGLLPISVGGLGVREGVLVFLLLIFGVPPATTFVISLCSHIIGNIFPGFIGGLLLIRKTYLIRNNNL</sequence>
<evidence type="ECO:0000256" key="1">
    <source>
        <dbReference type="ARBA" id="ARBA00004651"/>
    </source>
</evidence>
<dbReference type="PANTHER" id="PTHR39087">
    <property type="entry name" value="UPF0104 MEMBRANE PROTEIN MJ1595"/>
    <property type="match status" value="1"/>
</dbReference>
<keyword evidence="3 6" id="KW-0812">Transmembrane</keyword>
<protein>
    <submittedName>
        <fullName evidence="7">Uncharacterized protein</fullName>
    </submittedName>
</protein>
<evidence type="ECO:0000256" key="5">
    <source>
        <dbReference type="ARBA" id="ARBA00023136"/>
    </source>
</evidence>
<reference evidence="7" key="1">
    <citation type="journal article" date="2014" name="Front. Microbiol.">
        <title>High frequency of phylogenetically diverse reductive dehalogenase-homologous genes in deep subseafloor sedimentary metagenomes.</title>
        <authorList>
            <person name="Kawai M."/>
            <person name="Futagami T."/>
            <person name="Toyoda A."/>
            <person name="Takaki Y."/>
            <person name="Nishi S."/>
            <person name="Hori S."/>
            <person name="Arai W."/>
            <person name="Tsubouchi T."/>
            <person name="Morono Y."/>
            <person name="Uchiyama I."/>
            <person name="Ito T."/>
            <person name="Fujiyama A."/>
            <person name="Inagaki F."/>
            <person name="Takami H."/>
        </authorList>
    </citation>
    <scope>NUCLEOTIDE SEQUENCE</scope>
    <source>
        <strain evidence="7">Expedition CK06-06</strain>
    </source>
</reference>
<comment type="subcellular location">
    <subcellularLocation>
        <location evidence="1">Cell membrane</location>
        <topology evidence="1">Multi-pass membrane protein</topology>
    </subcellularLocation>
</comment>
<keyword evidence="4 6" id="KW-1133">Transmembrane helix</keyword>
<feature type="transmembrane region" description="Helical" evidence="6">
    <location>
        <begin position="111"/>
        <end position="134"/>
    </location>
</feature>
<feature type="transmembrane region" description="Helical" evidence="6">
    <location>
        <begin position="35"/>
        <end position="59"/>
    </location>
</feature>
<gene>
    <name evidence="7" type="ORF">S01H4_19692</name>
</gene>
<evidence type="ECO:0000256" key="4">
    <source>
        <dbReference type="ARBA" id="ARBA00022989"/>
    </source>
</evidence>
<evidence type="ECO:0000256" key="6">
    <source>
        <dbReference type="SAM" id="Phobius"/>
    </source>
</evidence>
<dbReference type="GO" id="GO:0005886">
    <property type="term" value="C:plasma membrane"/>
    <property type="evidence" value="ECO:0007669"/>
    <property type="project" value="UniProtKB-SubCell"/>
</dbReference>
<name>X1ADY5_9ZZZZ</name>
<accession>X1ADY5</accession>
<proteinExistence type="predicted"/>
<evidence type="ECO:0000256" key="2">
    <source>
        <dbReference type="ARBA" id="ARBA00022475"/>
    </source>
</evidence>
<dbReference type="Pfam" id="PF03706">
    <property type="entry name" value="LPG_synthase_TM"/>
    <property type="match status" value="1"/>
</dbReference>
<dbReference type="InterPro" id="IPR022791">
    <property type="entry name" value="L-PG_synthase/AglD"/>
</dbReference>
<keyword evidence="2" id="KW-1003">Cell membrane</keyword>
<evidence type="ECO:0000256" key="3">
    <source>
        <dbReference type="ARBA" id="ARBA00022692"/>
    </source>
</evidence>
<dbReference type="NCBIfam" id="TIGR00374">
    <property type="entry name" value="flippase-like domain"/>
    <property type="match status" value="1"/>
</dbReference>
<dbReference type="AlphaFoldDB" id="X1ADY5"/>
<evidence type="ECO:0000313" key="7">
    <source>
        <dbReference type="EMBL" id="GAG58266.1"/>
    </source>
</evidence>